<dbReference type="GO" id="GO:0000166">
    <property type="term" value="F:nucleotide binding"/>
    <property type="evidence" value="ECO:0007669"/>
    <property type="project" value="InterPro"/>
</dbReference>
<dbReference type="AlphaFoldDB" id="A0AAD6HHP9"/>
<evidence type="ECO:0000313" key="2">
    <source>
        <dbReference type="EMBL" id="KAJ5716628.1"/>
    </source>
</evidence>
<dbReference type="InterPro" id="IPR048423">
    <property type="entry name" value="DRL_cat"/>
</dbReference>
<comment type="caution">
    <text evidence="2">The sequence shown here is derived from an EMBL/GenBank/DDBJ whole genome shotgun (WGS) entry which is preliminary data.</text>
</comment>
<dbReference type="Proteomes" id="UP001215712">
    <property type="component" value="Unassembled WGS sequence"/>
</dbReference>
<sequence>MTNLSTKLAQLEATGKPIQVGIIGAGKFGSMYISQSHRTTGVRLACIADLSVQRALDALKRTGFPEEKYDNEGILSIEDGIKENKTTITTKAEELIATPGIDVVLEVTGNPAAGVRHALLCCEHNKHIVMINVEADVLAGPLLMRKAKEAGIIYSMAYGDQPALIAEMVDWAQTAGFDVVCAGKGTKHLPGYHYSTPDTVWSHYGFTEEQLASGDFNPQMFNSFLDGTKSALEMAAVANGCGLSPPTHGLAFPPCGTHDLPNVLKPLSEGGQLEKYGTVEVVSCLEKDGRAVFNDLRWGVYVIIEAPGSYQRDCFAQYGLKTDKSGRFAAQYKPYHLIGLELGISIATIMCRGEPTGQCRTFAGDVVATAKRDLKRGEKLDGEGGFMVYGKLMPARNSLAIGGFPIGLAHGIILKEDIKKDQVLTWSDTDVSPEGTSGWSESTRAAVAFRQEMERLFRGEFESDNEAMIQ</sequence>
<protein>
    <submittedName>
        <fullName evidence="2">Saf domain-containing protein</fullName>
    </submittedName>
</protein>
<accession>A0AAD6HHP9</accession>
<dbReference type="CDD" id="cd11616">
    <property type="entry name" value="SAF_DH_OX_like"/>
    <property type="match status" value="1"/>
</dbReference>
<name>A0AAD6HHP9_9EURO</name>
<dbReference type="SUPFAM" id="SSF51735">
    <property type="entry name" value="NAD(P)-binding Rossmann-fold domains"/>
    <property type="match status" value="1"/>
</dbReference>
<evidence type="ECO:0000313" key="3">
    <source>
        <dbReference type="Proteomes" id="UP001215712"/>
    </source>
</evidence>
<evidence type="ECO:0000259" key="1">
    <source>
        <dbReference type="SMART" id="SM00858"/>
    </source>
</evidence>
<reference evidence="2" key="2">
    <citation type="submission" date="2023-01" db="EMBL/GenBank/DDBJ databases">
        <authorList>
            <person name="Petersen C."/>
        </authorList>
    </citation>
    <scope>NUCLEOTIDE SEQUENCE</scope>
    <source>
        <strain evidence="2">IBT 17514</strain>
    </source>
</reference>
<dbReference type="Gene3D" id="3.40.50.720">
    <property type="entry name" value="NAD(P)-binding Rossmann-like Domain"/>
    <property type="match status" value="1"/>
</dbReference>
<dbReference type="PANTHER" id="PTHR37850:SF3">
    <property type="entry name" value="BLR7815 PROTEIN"/>
    <property type="match status" value="1"/>
</dbReference>
<dbReference type="EMBL" id="JAQJAN010000012">
    <property type="protein sequence ID" value="KAJ5716628.1"/>
    <property type="molecule type" value="Genomic_DNA"/>
</dbReference>
<dbReference type="Pfam" id="PF21135">
    <property type="entry name" value="DRL_cat"/>
    <property type="match status" value="1"/>
</dbReference>
<reference evidence="2" key="1">
    <citation type="journal article" date="2023" name="IMA Fungus">
        <title>Comparative genomic study of the Penicillium genus elucidates a diverse pangenome and 15 lateral gene transfer events.</title>
        <authorList>
            <person name="Petersen C."/>
            <person name="Sorensen T."/>
            <person name="Nielsen M.R."/>
            <person name="Sondergaard T.E."/>
            <person name="Sorensen J.L."/>
            <person name="Fitzpatrick D.A."/>
            <person name="Frisvad J.C."/>
            <person name="Nielsen K.L."/>
        </authorList>
    </citation>
    <scope>NUCLEOTIDE SEQUENCE</scope>
    <source>
        <strain evidence="2">IBT 17514</strain>
    </source>
</reference>
<dbReference type="Pfam" id="PF08666">
    <property type="entry name" value="SAF"/>
    <property type="match status" value="1"/>
</dbReference>
<dbReference type="PANTHER" id="PTHR37850">
    <property type="entry name" value="STRU PROTEIN"/>
    <property type="match status" value="1"/>
</dbReference>
<dbReference type="InterPro" id="IPR000683">
    <property type="entry name" value="Gfo/Idh/MocA-like_OxRdtase_N"/>
</dbReference>
<dbReference type="InterPro" id="IPR013974">
    <property type="entry name" value="SAF"/>
</dbReference>
<gene>
    <name evidence="2" type="ORF">N7493_008539</name>
</gene>
<dbReference type="Pfam" id="PF01408">
    <property type="entry name" value="GFO_IDH_MocA"/>
    <property type="match status" value="1"/>
</dbReference>
<dbReference type="InterPro" id="IPR036291">
    <property type="entry name" value="NAD(P)-bd_dom_sf"/>
</dbReference>
<feature type="domain" description="SAF" evidence="1">
    <location>
        <begin position="365"/>
        <end position="430"/>
    </location>
</feature>
<proteinExistence type="predicted"/>
<keyword evidence="3" id="KW-1185">Reference proteome</keyword>
<dbReference type="SMART" id="SM00858">
    <property type="entry name" value="SAF"/>
    <property type="match status" value="1"/>
</dbReference>
<organism evidence="2 3">
    <name type="scientific">Penicillium malachiteum</name>
    <dbReference type="NCBI Taxonomy" id="1324776"/>
    <lineage>
        <taxon>Eukaryota</taxon>
        <taxon>Fungi</taxon>
        <taxon>Dikarya</taxon>
        <taxon>Ascomycota</taxon>
        <taxon>Pezizomycotina</taxon>
        <taxon>Eurotiomycetes</taxon>
        <taxon>Eurotiomycetidae</taxon>
        <taxon>Eurotiales</taxon>
        <taxon>Aspergillaceae</taxon>
        <taxon>Penicillium</taxon>
    </lineage>
</organism>